<dbReference type="Proteomes" id="UP000092971">
    <property type="component" value="Chromosome"/>
</dbReference>
<dbReference type="OrthoDB" id="5507947at2"/>
<dbReference type="AlphaFoldDB" id="A0A1B1YGZ3"/>
<accession>A0A1B1YGZ3</accession>
<evidence type="ECO:0008006" key="3">
    <source>
        <dbReference type="Google" id="ProtNLM"/>
    </source>
</evidence>
<gene>
    <name evidence="1" type="ORF">CSTERTH_08700</name>
</gene>
<organism evidence="1 2">
    <name type="scientific">Thermoclostridium stercorarium subsp. thermolacticum DSM 2910</name>
    <dbReference type="NCBI Taxonomy" id="1121336"/>
    <lineage>
        <taxon>Bacteria</taxon>
        <taxon>Bacillati</taxon>
        <taxon>Bacillota</taxon>
        <taxon>Clostridia</taxon>
        <taxon>Eubacteriales</taxon>
        <taxon>Oscillospiraceae</taxon>
        <taxon>Thermoclostridium</taxon>
    </lineage>
</organism>
<reference evidence="1 2" key="1">
    <citation type="submission" date="2016-02" db="EMBL/GenBank/DDBJ databases">
        <title>Comparison of Clostridium stercorarium subspecies using comparative genomics and transcriptomics.</title>
        <authorList>
            <person name="Schellenberg J."/>
            <person name="Thallinger G."/>
            <person name="Levin D.B."/>
            <person name="Zhang X."/>
            <person name="Alvare G."/>
            <person name="Fristensky B."/>
            <person name="Sparling R."/>
        </authorList>
    </citation>
    <scope>NUCLEOTIDE SEQUENCE [LARGE SCALE GENOMIC DNA]</scope>
    <source>
        <strain evidence="1 2">DSM 2910</strain>
    </source>
</reference>
<dbReference type="EMBL" id="CP014672">
    <property type="protein sequence ID" value="ANX00037.1"/>
    <property type="molecule type" value="Genomic_DNA"/>
</dbReference>
<evidence type="ECO:0000313" key="1">
    <source>
        <dbReference type="EMBL" id="ANX00037.1"/>
    </source>
</evidence>
<name>A0A1B1YGZ3_THEST</name>
<evidence type="ECO:0000313" key="2">
    <source>
        <dbReference type="Proteomes" id="UP000092971"/>
    </source>
</evidence>
<sequence length="176" mass="20829">MISYLAKRFDKKTQFGKTALMKYIYILQEVFNIQLGYEFSLYTYGPYCSDVLADLDYTEAIDGVKIYSVDLGTGGYCIKPSKKTDEYIKKSEDFISQNEERINEIIELFGDMTARDLELRTTIIYLYKNYLQNRWEINRYEISDSVRELKPYFSLEEILNAYNQLEEMNIFAILCN</sequence>
<proteinExistence type="predicted"/>
<protein>
    <recommendedName>
        <fullName evidence="3">Antitoxin SocA-like Panacea domain-containing protein</fullName>
    </recommendedName>
</protein>